<evidence type="ECO:0000313" key="1">
    <source>
        <dbReference type="EMBL" id="GAA0669692.1"/>
    </source>
</evidence>
<comment type="caution">
    <text evidence="1">The sequence shown here is derived from an EMBL/GenBank/DDBJ whole genome shotgun (WGS) entry which is preliminary data.</text>
</comment>
<keyword evidence="2" id="KW-1185">Reference proteome</keyword>
<protein>
    <submittedName>
        <fullName evidence="1">Uncharacterized protein</fullName>
    </submittedName>
</protein>
<reference evidence="1 2" key="1">
    <citation type="journal article" date="2019" name="Int. J. Syst. Evol. Microbiol.">
        <title>The Global Catalogue of Microorganisms (GCM) 10K type strain sequencing project: providing services to taxonomists for standard genome sequencing and annotation.</title>
        <authorList>
            <consortium name="The Broad Institute Genomics Platform"/>
            <consortium name="The Broad Institute Genome Sequencing Center for Infectious Disease"/>
            <person name="Wu L."/>
            <person name="Ma J."/>
        </authorList>
    </citation>
    <scope>NUCLEOTIDE SEQUENCE [LARGE SCALE GENOMIC DNA]</scope>
    <source>
        <strain evidence="1 2">JCM 14603</strain>
    </source>
</reference>
<proteinExistence type="predicted"/>
<evidence type="ECO:0000313" key="2">
    <source>
        <dbReference type="Proteomes" id="UP001500238"/>
    </source>
</evidence>
<sequence length="151" mass="15889">MHVDRSALTPADHVALADVVTGRWIDCEDIVRELGGWAVARLADPAIPPPAATQVVAPHATSSDDTMPLVWTLGAVAEWRRLHRLLQALGGGGERHLAAILVATTVRLIVEAGGADGDVYDVPLLGAVTLRIAVTNGRMTVIGLREQAAIV</sequence>
<dbReference type="RefSeq" id="WP_163956804.1">
    <property type="nucleotide sequence ID" value="NZ_BAAAES010000008.1"/>
</dbReference>
<dbReference type="Proteomes" id="UP001500238">
    <property type="component" value="Unassembled WGS sequence"/>
</dbReference>
<dbReference type="EMBL" id="BAAAES010000008">
    <property type="protein sequence ID" value="GAA0669692.1"/>
    <property type="molecule type" value="Genomic_DNA"/>
</dbReference>
<accession>A0ABN1HVL9</accession>
<gene>
    <name evidence="1" type="ORF">GCM10009102_20230</name>
</gene>
<organism evidence="1 2">
    <name type="scientific">Sphingomonas insulae</name>
    <dbReference type="NCBI Taxonomy" id="424800"/>
    <lineage>
        <taxon>Bacteria</taxon>
        <taxon>Pseudomonadati</taxon>
        <taxon>Pseudomonadota</taxon>
        <taxon>Alphaproteobacteria</taxon>
        <taxon>Sphingomonadales</taxon>
        <taxon>Sphingomonadaceae</taxon>
        <taxon>Sphingomonas</taxon>
    </lineage>
</organism>
<name>A0ABN1HVL9_9SPHN</name>